<accession>A0A834U8V9</accession>
<feature type="region of interest" description="Disordered" evidence="1">
    <location>
        <begin position="1"/>
        <end position="46"/>
    </location>
</feature>
<dbReference type="AlphaFoldDB" id="A0A834U8V9"/>
<evidence type="ECO:0000313" key="2">
    <source>
        <dbReference type="EMBL" id="KAF7422042.1"/>
    </source>
</evidence>
<gene>
    <name evidence="2" type="ORF">H0235_009878</name>
</gene>
<evidence type="ECO:0000256" key="1">
    <source>
        <dbReference type="SAM" id="MobiDB-lite"/>
    </source>
</evidence>
<proteinExistence type="predicted"/>
<protein>
    <submittedName>
        <fullName evidence="2">Uncharacterized protein</fullName>
    </submittedName>
</protein>
<name>A0A834U8V9_VESPE</name>
<keyword evidence="3" id="KW-1185">Reference proteome</keyword>
<dbReference type="Proteomes" id="UP000600918">
    <property type="component" value="Unassembled WGS sequence"/>
</dbReference>
<evidence type="ECO:0000313" key="3">
    <source>
        <dbReference type="Proteomes" id="UP000600918"/>
    </source>
</evidence>
<feature type="compositionally biased region" description="Basic and acidic residues" evidence="1">
    <location>
        <begin position="37"/>
        <end position="46"/>
    </location>
</feature>
<reference evidence="2" key="1">
    <citation type="journal article" date="2020" name="G3 (Bethesda)">
        <title>High-Quality Assemblies for Three Invasive Social Wasps from the &lt;i&gt;Vespula&lt;/i&gt; Genus.</title>
        <authorList>
            <person name="Harrop T.W.R."/>
            <person name="Guhlin J."/>
            <person name="McLaughlin G.M."/>
            <person name="Permina E."/>
            <person name="Stockwell P."/>
            <person name="Gilligan J."/>
            <person name="Le Lec M.F."/>
            <person name="Gruber M.A.M."/>
            <person name="Quinn O."/>
            <person name="Lovegrove M."/>
            <person name="Duncan E.J."/>
            <person name="Remnant E.J."/>
            <person name="Van Eeckhoven J."/>
            <person name="Graham B."/>
            <person name="Knapp R.A."/>
            <person name="Langford K.W."/>
            <person name="Kronenberg Z."/>
            <person name="Press M.O."/>
            <person name="Eacker S.M."/>
            <person name="Wilson-Rankin E.E."/>
            <person name="Purcell J."/>
            <person name="Lester P.J."/>
            <person name="Dearden P.K."/>
        </authorList>
    </citation>
    <scope>NUCLEOTIDE SEQUENCE</scope>
    <source>
        <strain evidence="2">Volc-1</strain>
    </source>
</reference>
<dbReference type="EMBL" id="JACSDY010000008">
    <property type="protein sequence ID" value="KAF7422042.1"/>
    <property type="molecule type" value="Genomic_DNA"/>
</dbReference>
<organism evidence="2 3">
    <name type="scientific">Vespula pensylvanica</name>
    <name type="common">Western yellow jacket</name>
    <name type="synonym">Wasp</name>
    <dbReference type="NCBI Taxonomy" id="30213"/>
    <lineage>
        <taxon>Eukaryota</taxon>
        <taxon>Metazoa</taxon>
        <taxon>Ecdysozoa</taxon>
        <taxon>Arthropoda</taxon>
        <taxon>Hexapoda</taxon>
        <taxon>Insecta</taxon>
        <taxon>Pterygota</taxon>
        <taxon>Neoptera</taxon>
        <taxon>Endopterygota</taxon>
        <taxon>Hymenoptera</taxon>
        <taxon>Apocrita</taxon>
        <taxon>Aculeata</taxon>
        <taxon>Vespoidea</taxon>
        <taxon>Vespidae</taxon>
        <taxon>Vespinae</taxon>
        <taxon>Vespula</taxon>
    </lineage>
</organism>
<comment type="caution">
    <text evidence="2">The sequence shown here is derived from an EMBL/GenBank/DDBJ whole genome shotgun (WGS) entry which is preliminary data.</text>
</comment>
<sequence>MSASAEWRHISSNAPGKARQDEMESYPVDSSRPTGTKRSDFGKSDEGWREQRLWNYLHVAPLETFDKICTNVCVDREIMDCALGYSRFHRDLNNESKYHCIYYFNDAISGGIYYYNN</sequence>